<dbReference type="AlphaFoldDB" id="A0A1I6GRA7"/>
<evidence type="ECO:0000313" key="2">
    <source>
        <dbReference type="EMBL" id="SFR44649.1"/>
    </source>
</evidence>
<evidence type="ECO:0000313" key="3">
    <source>
        <dbReference type="Proteomes" id="UP000199478"/>
    </source>
</evidence>
<name>A0A1I6GRA7_9RHOB</name>
<dbReference type="EMBL" id="FOYP01000001">
    <property type="protein sequence ID" value="SFR44649.1"/>
    <property type="molecule type" value="Genomic_DNA"/>
</dbReference>
<proteinExistence type="predicted"/>
<evidence type="ECO:0008006" key="4">
    <source>
        <dbReference type="Google" id="ProtNLM"/>
    </source>
</evidence>
<keyword evidence="1" id="KW-0732">Signal</keyword>
<gene>
    <name evidence="2" type="ORF">SAMN04488005_2055</name>
</gene>
<dbReference type="RefSeq" id="WP_131802379.1">
    <property type="nucleotide sequence ID" value="NZ_FOYP01000001.1"/>
</dbReference>
<dbReference type="OrthoDB" id="9855602at2"/>
<keyword evidence="3" id="KW-1185">Reference proteome</keyword>
<sequence length="92" mass="9254">MRILIILGACGVIFLAGAALADAKSDLIAIPQVQAACVPYGVADAVYDAQGRIVVTCHEDATAFVPVLGGIGPLLGFVGSLVVAGQSTPHTH</sequence>
<accession>A0A1I6GRA7</accession>
<feature type="signal peptide" evidence="1">
    <location>
        <begin position="1"/>
        <end position="21"/>
    </location>
</feature>
<evidence type="ECO:0000256" key="1">
    <source>
        <dbReference type="SAM" id="SignalP"/>
    </source>
</evidence>
<feature type="chain" id="PRO_5011476629" description="Porin" evidence="1">
    <location>
        <begin position="22"/>
        <end position="92"/>
    </location>
</feature>
<organism evidence="2 3">
    <name type="scientific">Yoonia tamlensis</name>
    <dbReference type="NCBI Taxonomy" id="390270"/>
    <lineage>
        <taxon>Bacteria</taxon>
        <taxon>Pseudomonadati</taxon>
        <taxon>Pseudomonadota</taxon>
        <taxon>Alphaproteobacteria</taxon>
        <taxon>Rhodobacterales</taxon>
        <taxon>Paracoccaceae</taxon>
        <taxon>Yoonia</taxon>
    </lineage>
</organism>
<reference evidence="3" key="1">
    <citation type="submission" date="2016-10" db="EMBL/GenBank/DDBJ databases">
        <authorList>
            <person name="Varghese N."/>
            <person name="Submissions S."/>
        </authorList>
    </citation>
    <scope>NUCLEOTIDE SEQUENCE [LARGE SCALE GENOMIC DNA]</scope>
    <source>
        <strain evidence="3">DSM 26879</strain>
    </source>
</reference>
<protein>
    <recommendedName>
        <fullName evidence="4">Porin</fullName>
    </recommendedName>
</protein>
<dbReference type="Proteomes" id="UP000199478">
    <property type="component" value="Unassembled WGS sequence"/>
</dbReference>